<protein>
    <submittedName>
        <fullName evidence="1">Uncharacterized protein</fullName>
    </submittedName>
</protein>
<dbReference type="PANTHER" id="PTHR10773:SF19">
    <property type="match status" value="1"/>
</dbReference>
<sequence>MHNDMKKEACTQLVKDTASNNEVFALDLQSVLLIPRSNVSALYYKTKLIVHNFTLYNVRKNKGYCYIWNECEGKLTSNEFPTIIVTALRKFINQNPIGDDQELILYSDGCTYQNRNEVLSNALLNFSMQNKITITQKFL</sequence>
<proteinExistence type="predicted"/>
<comment type="caution">
    <text evidence="1">The sequence shown here is derived from an EMBL/GenBank/DDBJ whole genome shotgun (WGS) entry which is preliminary data.</text>
</comment>
<dbReference type="EMBL" id="BMAV01001586">
    <property type="protein sequence ID" value="GFY39920.1"/>
    <property type="molecule type" value="Genomic_DNA"/>
</dbReference>
<evidence type="ECO:0000313" key="1">
    <source>
        <dbReference type="EMBL" id="GFY39920.1"/>
    </source>
</evidence>
<gene>
    <name evidence="1" type="ORF">TNIN_211</name>
</gene>
<evidence type="ECO:0000313" key="2">
    <source>
        <dbReference type="Proteomes" id="UP000886998"/>
    </source>
</evidence>
<name>A0A8X6WRI1_9ARAC</name>
<dbReference type="OrthoDB" id="6776127at2759"/>
<accession>A0A8X6WRI1</accession>
<reference evidence="1" key="1">
    <citation type="submission" date="2020-08" db="EMBL/GenBank/DDBJ databases">
        <title>Multicomponent nature underlies the extraordinary mechanical properties of spider dragline silk.</title>
        <authorList>
            <person name="Kono N."/>
            <person name="Nakamura H."/>
            <person name="Mori M."/>
            <person name="Yoshida Y."/>
            <person name="Ohtoshi R."/>
            <person name="Malay A.D."/>
            <person name="Moran D.A.P."/>
            <person name="Tomita M."/>
            <person name="Numata K."/>
            <person name="Arakawa K."/>
        </authorList>
    </citation>
    <scope>NUCLEOTIDE SEQUENCE</scope>
</reference>
<dbReference type="PANTHER" id="PTHR10773">
    <property type="entry name" value="DNA-DIRECTED RNA POLYMERASES I, II, AND III SUBUNIT RPABC2"/>
    <property type="match status" value="1"/>
</dbReference>
<dbReference type="Proteomes" id="UP000886998">
    <property type="component" value="Unassembled WGS sequence"/>
</dbReference>
<organism evidence="1 2">
    <name type="scientific">Trichonephila inaurata madagascariensis</name>
    <dbReference type="NCBI Taxonomy" id="2747483"/>
    <lineage>
        <taxon>Eukaryota</taxon>
        <taxon>Metazoa</taxon>
        <taxon>Ecdysozoa</taxon>
        <taxon>Arthropoda</taxon>
        <taxon>Chelicerata</taxon>
        <taxon>Arachnida</taxon>
        <taxon>Araneae</taxon>
        <taxon>Araneomorphae</taxon>
        <taxon>Entelegynae</taxon>
        <taxon>Araneoidea</taxon>
        <taxon>Nephilidae</taxon>
        <taxon>Trichonephila</taxon>
        <taxon>Trichonephila inaurata</taxon>
    </lineage>
</organism>
<keyword evidence="2" id="KW-1185">Reference proteome</keyword>
<dbReference type="AlphaFoldDB" id="A0A8X6WRI1"/>